<proteinExistence type="predicted"/>
<dbReference type="Proteomes" id="UP001042704">
    <property type="component" value="Chromosome"/>
</dbReference>
<protein>
    <submittedName>
        <fullName evidence="3">Type IV pilin</fullName>
    </submittedName>
</protein>
<evidence type="ECO:0000259" key="2">
    <source>
        <dbReference type="Pfam" id="PF07790"/>
    </source>
</evidence>
<gene>
    <name evidence="3" type="ORF">RJ40_01125</name>
</gene>
<dbReference type="InterPro" id="IPR013373">
    <property type="entry name" value="Flagellin/pilin_N_arc"/>
</dbReference>
<dbReference type="PANTHER" id="PTHR38138">
    <property type="entry name" value="VNG6441H"/>
    <property type="match status" value="1"/>
</dbReference>
<sequence length="222" mass="23546">MILQSWICTPPLRGRKKPDSGAGDDAVSPVVGVMLMLVVTIIIAAIVSSFAGGLGSTSEKAPVATLDIKMFAGPNEKNVTIEHLGGDSLATKDLKIVSSFTVPEKWGSSELEKSGCLIKHTIDGSLAPVKENAIDTEVPGYPFTPQVTNDDSIVSTRTAEKTFGTATLVPGGRLTFNRDNFLGFETGVYSKYGFGEGVTVNVMIVHTGNGKVLFDKDVIVPW</sequence>
<dbReference type="Pfam" id="PF07790">
    <property type="entry name" value="Pilin_N"/>
    <property type="match status" value="1"/>
</dbReference>
<reference evidence="3" key="1">
    <citation type="journal article" date="2001" name="Int. J. Syst. Evol. Microbiol.">
        <title>Methanofollis aquaemaris sp. nov., a methanogen isolated from an aquaculture fish pond.</title>
        <authorList>
            <person name="Lai M.C."/>
            <person name="Chen S.C."/>
        </authorList>
    </citation>
    <scope>NUCLEOTIDE SEQUENCE</scope>
    <source>
        <strain evidence="3">N2F9704</strain>
    </source>
</reference>
<organism evidence="3 4">
    <name type="scientific">Methanofollis aquaemaris</name>
    <dbReference type="NCBI Taxonomy" id="126734"/>
    <lineage>
        <taxon>Archaea</taxon>
        <taxon>Methanobacteriati</taxon>
        <taxon>Methanobacteriota</taxon>
        <taxon>Stenosarchaea group</taxon>
        <taxon>Methanomicrobia</taxon>
        <taxon>Methanomicrobiales</taxon>
        <taxon>Methanomicrobiaceae</taxon>
        <taxon>Methanofollis</taxon>
    </lineage>
</organism>
<feature type="domain" description="Archaeal Type IV pilin N-terminal" evidence="2">
    <location>
        <begin position="25"/>
        <end position="99"/>
    </location>
</feature>
<dbReference type="PANTHER" id="PTHR38138:SF1">
    <property type="entry name" value="ARCHAEAL TYPE IV PILIN N-TERMINAL DOMAIN-CONTAINING PROTEIN"/>
    <property type="match status" value="1"/>
</dbReference>
<keyword evidence="1" id="KW-0472">Membrane</keyword>
<evidence type="ECO:0000313" key="3">
    <source>
        <dbReference type="EMBL" id="QSZ66196.1"/>
    </source>
</evidence>
<keyword evidence="1" id="KW-0812">Transmembrane</keyword>
<keyword evidence="1" id="KW-1133">Transmembrane helix</keyword>
<reference evidence="3" key="2">
    <citation type="submission" date="2019-02" db="EMBL/GenBank/DDBJ databases">
        <authorList>
            <person name="Chen S.-C."/>
            <person name="Chien H.-H."/>
            <person name="Lai M.-C."/>
        </authorList>
    </citation>
    <scope>NUCLEOTIDE SEQUENCE</scope>
    <source>
        <strain evidence="3">N2F9704</strain>
    </source>
</reference>
<evidence type="ECO:0000313" key="4">
    <source>
        <dbReference type="Proteomes" id="UP001042704"/>
    </source>
</evidence>
<dbReference type="EMBL" id="CP036172">
    <property type="protein sequence ID" value="QSZ66196.1"/>
    <property type="molecule type" value="Genomic_DNA"/>
</dbReference>
<dbReference type="AlphaFoldDB" id="A0A8A3S3H7"/>
<keyword evidence="4" id="KW-1185">Reference proteome</keyword>
<dbReference type="KEGG" id="maqe:RJ40_01125"/>
<evidence type="ECO:0000256" key="1">
    <source>
        <dbReference type="SAM" id="Phobius"/>
    </source>
</evidence>
<name>A0A8A3S3H7_9EURY</name>
<accession>A0A8A3S3H7</accession>
<dbReference type="NCBIfam" id="TIGR02537">
    <property type="entry name" value="arch_flag_Nterm"/>
    <property type="match status" value="1"/>
</dbReference>
<dbReference type="InterPro" id="IPR012859">
    <property type="entry name" value="Pilin_N_archaeal"/>
</dbReference>
<feature type="transmembrane region" description="Helical" evidence="1">
    <location>
        <begin position="26"/>
        <end position="51"/>
    </location>
</feature>